<proteinExistence type="inferred from homology"/>
<dbReference type="Proteomes" id="UP000243807">
    <property type="component" value="Chromosome"/>
</dbReference>
<dbReference type="PANTHER" id="PTHR11941:SF54">
    <property type="entry name" value="ENOYL-COA HYDRATASE, MITOCHONDRIAL"/>
    <property type="match status" value="1"/>
</dbReference>
<dbReference type="AlphaFoldDB" id="A0A1P8UCY6"/>
<organism evidence="2 3">
    <name type="scientific">Acidihalobacter ferrooxydans</name>
    <dbReference type="NCBI Taxonomy" id="1765967"/>
    <lineage>
        <taxon>Bacteria</taxon>
        <taxon>Pseudomonadati</taxon>
        <taxon>Pseudomonadota</taxon>
        <taxon>Gammaproteobacteria</taxon>
        <taxon>Chromatiales</taxon>
        <taxon>Ectothiorhodospiraceae</taxon>
        <taxon>Acidihalobacter</taxon>
    </lineage>
</organism>
<evidence type="ECO:0000256" key="1">
    <source>
        <dbReference type="ARBA" id="ARBA00005254"/>
    </source>
</evidence>
<dbReference type="STRING" id="1765967.BW247_00275"/>
<dbReference type="InterPro" id="IPR029045">
    <property type="entry name" value="ClpP/crotonase-like_dom_sf"/>
</dbReference>
<comment type="similarity">
    <text evidence="1">Belongs to the enoyl-CoA hydratase/isomerase family.</text>
</comment>
<gene>
    <name evidence="2" type="ORF">BW247_00275</name>
</gene>
<dbReference type="OrthoDB" id="9802362at2"/>
<dbReference type="GO" id="GO:0006635">
    <property type="term" value="P:fatty acid beta-oxidation"/>
    <property type="evidence" value="ECO:0007669"/>
    <property type="project" value="TreeGrafter"/>
</dbReference>
<protein>
    <submittedName>
        <fullName evidence="2">Enoyl-CoA hydratase</fullName>
    </submittedName>
</protein>
<dbReference type="KEGG" id="afy:BW247_00275"/>
<dbReference type="EMBL" id="CP019434">
    <property type="protein sequence ID" value="APZ41730.1"/>
    <property type="molecule type" value="Genomic_DNA"/>
</dbReference>
<reference evidence="2 3" key="1">
    <citation type="submission" date="2017-01" db="EMBL/GenBank/DDBJ databases">
        <title>Draft sequence of Acidihalobacter ferrooxidans strain DSM 14175 (strain V8).</title>
        <authorList>
            <person name="Khaleque H.N."/>
            <person name="Ramsay J.P."/>
            <person name="Murphy R.J.T."/>
            <person name="Kaksonen A.H."/>
            <person name="Boxall N.J."/>
            <person name="Watkin E.L.J."/>
        </authorList>
    </citation>
    <scope>NUCLEOTIDE SEQUENCE [LARGE SCALE GENOMIC DNA]</scope>
    <source>
        <strain evidence="2 3">V8</strain>
    </source>
</reference>
<evidence type="ECO:0000313" key="3">
    <source>
        <dbReference type="Proteomes" id="UP000243807"/>
    </source>
</evidence>
<dbReference type="SUPFAM" id="SSF52096">
    <property type="entry name" value="ClpP/crotonase"/>
    <property type="match status" value="1"/>
</dbReference>
<evidence type="ECO:0000313" key="2">
    <source>
        <dbReference type="EMBL" id="APZ41730.1"/>
    </source>
</evidence>
<sequence>MDNIRRQSPFSNTSKNSVLSRYFDSRYGGVEWCYMHAEPRPCFTPDLLDELAGEFSALSSGALGEVSYLVLASSVPDVFNLGGDLNLFRQLIDAGDRAGLLRYATACIDMVYAPTTGFGRSVTGIALVQGDALGGGFEAALAGDVLIAERHARMGMPEILFNLFPGMGALTLLSRRIGLKAAERLILSGQVFSAEELHEMGVVDVLAETGEGEHAVYTFLEAEAHHANGVRALRQAKRLCSPVSYAELHGITEVWVDAALRLTTRDLRMMERLVKRQSKRASAVEMA</sequence>
<accession>A0A1P8UCY6</accession>
<dbReference type="RefSeq" id="WP_076835072.1">
    <property type="nucleotide sequence ID" value="NZ_CP019434.1"/>
</dbReference>
<dbReference type="Gene3D" id="6.20.390.30">
    <property type="match status" value="1"/>
</dbReference>
<dbReference type="NCBIfam" id="NF006452">
    <property type="entry name" value="PRK08788.1"/>
    <property type="match status" value="1"/>
</dbReference>
<dbReference type="Pfam" id="PF00378">
    <property type="entry name" value="ECH_1"/>
    <property type="match status" value="1"/>
</dbReference>
<dbReference type="CDD" id="cd06558">
    <property type="entry name" value="crotonase-like"/>
    <property type="match status" value="1"/>
</dbReference>
<keyword evidence="3" id="KW-1185">Reference proteome</keyword>
<dbReference type="PANTHER" id="PTHR11941">
    <property type="entry name" value="ENOYL-COA HYDRATASE-RELATED"/>
    <property type="match status" value="1"/>
</dbReference>
<dbReference type="Gene3D" id="3.90.226.10">
    <property type="entry name" value="2-enoyl-CoA Hydratase, Chain A, domain 1"/>
    <property type="match status" value="1"/>
</dbReference>
<dbReference type="GO" id="GO:0003824">
    <property type="term" value="F:catalytic activity"/>
    <property type="evidence" value="ECO:0007669"/>
    <property type="project" value="UniProtKB-ARBA"/>
</dbReference>
<dbReference type="InterPro" id="IPR001753">
    <property type="entry name" value="Enoyl-CoA_hydra/iso"/>
</dbReference>
<name>A0A1P8UCY6_9GAMM</name>